<dbReference type="EMBL" id="JAFFHA010000007">
    <property type="protein sequence ID" value="KAK4652679.1"/>
    <property type="molecule type" value="Genomic_DNA"/>
</dbReference>
<organism evidence="1 2">
    <name type="scientific">Podospora pseudocomata</name>
    <dbReference type="NCBI Taxonomy" id="2093779"/>
    <lineage>
        <taxon>Eukaryota</taxon>
        <taxon>Fungi</taxon>
        <taxon>Dikarya</taxon>
        <taxon>Ascomycota</taxon>
        <taxon>Pezizomycotina</taxon>
        <taxon>Sordariomycetes</taxon>
        <taxon>Sordariomycetidae</taxon>
        <taxon>Sordariales</taxon>
        <taxon>Podosporaceae</taxon>
        <taxon>Podospora</taxon>
    </lineage>
</organism>
<proteinExistence type="predicted"/>
<comment type="caution">
    <text evidence="1">The sequence shown here is derived from an EMBL/GenBank/DDBJ whole genome shotgun (WGS) entry which is preliminary data.</text>
</comment>
<reference evidence="1 2" key="1">
    <citation type="journal article" date="2023" name="bioRxiv">
        <title>High-quality genome assemblies of four members of thePodospora anserinaspecies complex.</title>
        <authorList>
            <person name="Ament-Velasquez S.L."/>
            <person name="Vogan A.A."/>
            <person name="Wallerman O."/>
            <person name="Hartmann F."/>
            <person name="Gautier V."/>
            <person name="Silar P."/>
            <person name="Giraud T."/>
            <person name="Johannesson H."/>
        </authorList>
    </citation>
    <scope>NUCLEOTIDE SEQUENCE [LARGE SCALE GENOMIC DNA]</scope>
    <source>
        <strain evidence="1 2">CBS 415.72m</strain>
    </source>
</reference>
<sequence length="80" mass="9561">MRCTGSPCQGTYYWRDPDNRSITNLIQVSCQTMSTTLKEITYSGLYTKSTTKSHWLHEMIGRTILFRLYRADRRIRMQYE</sequence>
<accession>A0ABR0GAA9</accession>
<evidence type="ECO:0000313" key="1">
    <source>
        <dbReference type="EMBL" id="KAK4652679.1"/>
    </source>
</evidence>
<dbReference type="Proteomes" id="UP001323405">
    <property type="component" value="Unassembled WGS sequence"/>
</dbReference>
<protein>
    <submittedName>
        <fullName evidence="1">Uncharacterized protein</fullName>
    </submittedName>
</protein>
<keyword evidence="2" id="KW-1185">Reference proteome</keyword>
<evidence type="ECO:0000313" key="2">
    <source>
        <dbReference type="Proteomes" id="UP001323405"/>
    </source>
</evidence>
<name>A0ABR0GAA9_9PEZI</name>
<dbReference type="RefSeq" id="XP_062741654.1">
    <property type="nucleotide sequence ID" value="XM_062883807.1"/>
</dbReference>
<dbReference type="GeneID" id="87903509"/>
<gene>
    <name evidence="1" type="ORF">QC762_0075620</name>
</gene>